<protein>
    <submittedName>
        <fullName evidence="4">PH domain-containing protein</fullName>
    </submittedName>
</protein>
<evidence type="ECO:0000313" key="4">
    <source>
        <dbReference type="EMBL" id="QGS33814.1"/>
    </source>
</evidence>
<feature type="transmembrane region" description="Helical" evidence="2">
    <location>
        <begin position="269"/>
        <end position="296"/>
    </location>
</feature>
<feature type="compositionally biased region" description="Low complexity" evidence="1">
    <location>
        <begin position="176"/>
        <end position="191"/>
    </location>
</feature>
<evidence type="ECO:0000313" key="5">
    <source>
        <dbReference type="Proteomes" id="UP000426857"/>
    </source>
</evidence>
<proteinExistence type="predicted"/>
<dbReference type="PIRSF" id="PIRSF026631">
    <property type="entry name" value="UCP026631"/>
    <property type="match status" value="1"/>
</dbReference>
<evidence type="ECO:0000256" key="2">
    <source>
        <dbReference type="SAM" id="Phobius"/>
    </source>
</evidence>
<gene>
    <name evidence="4" type="ORF">FOB82_01475</name>
</gene>
<evidence type="ECO:0000259" key="3">
    <source>
        <dbReference type="Pfam" id="PF03703"/>
    </source>
</evidence>
<feature type="region of interest" description="Disordered" evidence="1">
    <location>
        <begin position="172"/>
        <end position="219"/>
    </location>
</feature>
<dbReference type="EMBL" id="CP046322">
    <property type="protein sequence ID" value="QGS33814.1"/>
    <property type="molecule type" value="Genomic_DNA"/>
</dbReference>
<feature type="domain" description="YdbS-like PH" evidence="3">
    <location>
        <begin position="418"/>
        <end position="494"/>
    </location>
</feature>
<keyword evidence="2" id="KW-1133">Transmembrane helix</keyword>
<dbReference type="InterPro" id="IPR005182">
    <property type="entry name" value="YdbS-like_PH"/>
</dbReference>
<dbReference type="Proteomes" id="UP000426857">
    <property type="component" value="Chromosome"/>
</dbReference>
<feature type="transmembrane region" description="Helical" evidence="2">
    <location>
        <begin position="23"/>
        <end position="41"/>
    </location>
</feature>
<dbReference type="InterPro" id="IPR014529">
    <property type="entry name" value="UCP026631"/>
</dbReference>
<feature type="domain" description="YdbS-like PH" evidence="3">
    <location>
        <begin position="86"/>
        <end position="162"/>
    </location>
</feature>
<dbReference type="PANTHER" id="PTHR34473:SF2">
    <property type="entry name" value="UPF0699 TRANSMEMBRANE PROTEIN YDBT"/>
    <property type="match status" value="1"/>
</dbReference>
<dbReference type="RefSeq" id="WP_155867445.1">
    <property type="nucleotide sequence ID" value="NZ_CP046322.1"/>
</dbReference>
<organism evidence="4 5">
    <name type="scientific">Corynebacterium xerosis</name>
    <dbReference type="NCBI Taxonomy" id="1725"/>
    <lineage>
        <taxon>Bacteria</taxon>
        <taxon>Bacillati</taxon>
        <taxon>Actinomycetota</taxon>
        <taxon>Actinomycetes</taxon>
        <taxon>Mycobacteriales</taxon>
        <taxon>Corynebacteriaceae</taxon>
        <taxon>Corynebacterium</taxon>
    </lineage>
</organism>
<reference evidence="4 5" key="1">
    <citation type="submission" date="2019-11" db="EMBL/GenBank/DDBJ databases">
        <title>FDA dAtabase for Regulatory Grade micrObial Sequences (FDA-ARGOS): Supporting development and validation of Infectious Disease Dx tests.</title>
        <authorList>
            <person name="Kerrigan L."/>
            <person name="Long C."/>
            <person name="Tallon L."/>
            <person name="Sadzewicz L."/>
            <person name="Vavikolanu K."/>
            <person name="Mehta A."/>
            <person name="Aluvathingal J."/>
            <person name="Nadendla S."/>
            <person name="Yan Y."/>
            <person name="Sichtig H."/>
        </authorList>
    </citation>
    <scope>NUCLEOTIDE SEQUENCE [LARGE SCALE GENOMIC DNA]</scope>
    <source>
        <strain evidence="4 5">FDAARGOS_674</strain>
    </source>
</reference>
<dbReference type="PANTHER" id="PTHR34473">
    <property type="entry name" value="UPF0699 TRANSMEMBRANE PROTEIN YDBS"/>
    <property type="match status" value="1"/>
</dbReference>
<feature type="transmembrane region" description="Helical" evidence="2">
    <location>
        <begin position="61"/>
        <end position="83"/>
    </location>
</feature>
<keyword evidence="2" id="KW-0472">Membrane</keyword>
<feature type="domain" description="YdbS-like PH" evidence="3">
    <location>
        <begin position="314"/>
        <end position="379"/>
    </location>
</feature>
<name>A0A6B8TE77_9CORY</name>
<dbReference type="Pfam" id="PF03703">
    <property type="entry name" value="bPH_2"/>
    <property type="match status" value="3"/>
</dbReference>
<dbReference type="KEGG" id="cxe:FOB82_01475"/>
<keyword evidence="2" id="KW-0812">Transmembrane</keyword>
<feature type="transmembrane region" description="Helical" evidence="2">
    <location>
        <begin position="236"/>
        <end position="257"/>
    </location>
</feature>
<accession>A0A6B8TE77</accession>
<sequence>MTAPADPGPVGPGRRRVHPVTPLLAGGRTLAAAVAVIVFNVVQQSTSLGQLINFLTDSGPIAWLVATGISVLVIALTAVFSWISWKYRFFELADAEVRIGSGWLIRTRRTARFDRVQAVDVNQPLLARLVGLGEVKVETAGGKDSDLTIRFLTMDDCRAVRAAVLEAKRAVEADPHGAAPEPSAHPAEAKPTASPTAPADFRDTIPEASADPADETHLHGPVPPGRLFASAALGPGLLVLLAIPIAFFGSFAVINAVGPAEQVSMTEMVVMTFGAIAGTSFIGVAAFLFGIVASVWQKWNKFHGFTLAADDRAGRLQIAAGLTATRRQTIPVRRIHAMQIIEPAWWRPLHWATVRLNVAGYVGEGSEVSTTLLPVAPLPESDAVVDGIIGRITGLRHEPSEAMWASPKRSVWISPIDWRNQTVRITQRALVVTSGRLRRLRAVIPWSRIQGHTLRQGPLSRALSLVDVRIDLVGGPVSVTASQLAPDDAARLMRVLDERRGA</sequence>
<dbReference type="AlphaFoldDB" id="A0A6B8TE77"/>
<evidence type="ECO:0000256" key="1">
    <source>
        <dbReference type="SAM" id="MobiDB-lite"/>
    </source>
</evidence>